<sequence length="134" mass="15064">MYEWSLVEGLHAGVKWYHGHLRRFARQQQQSLAKERSAGARFPSVIVYARVSLRRARESLRLPFGYLAVQRDGGNKGEPEQRSCGRSLWLSFRANDRLAGRRNKKNDLSAEPVRRIITGSTCASFISGLDCGGG</sequence>
<accession>A0ACC0U281</accession>
<dbReference type="EMBL" id="JAGFNK010000239">
    <property type="protein sequence ID" value="KAI9456211.1"/>
    <property type="molecule type" value="Genomic_DNA"/>
</dbReference>
<dbReference type="Proteomes" id="UP001207468">
    <property type="component" value="Unassembled WGS sequence"/>
</dbReference>
<organism evidence="1 2">
    <name type="scientific">Russula earlei</name>
    <dbReference type="NCBI Taxonomy" id="71964"/>
    <lineage>
        <taxon>Eukaryota</taxon>
        <taxon>Fungi</taxon>
        <taxon>Dikarya</taxon>
        <taxon>Basidiomycota</taxon>
        <taxon>Agaricomycotina</taxon>
        <taxon>Agaricomycetes</taxon>
        <taxon>Russulales</taxon>
        <taxon>Russulaceae</taxon>
        <taxon>Russula</taxon>
    </lineage>
</organism>
<gene>
    <name evidence="1" type="ORF">F5148DRAFT_1369743</name>
</gene>
<evidence type="ECO:0000313" key="2">
    <source>
        <dbReference type="Proteomes" id="UP001207468"/>
    </source>
</evidence>
<comment type="caution">
    <text evidence="1">The sequence shown here is derived from an EMBL/GenBank/DDBJ whole genome shotgun (WGS) entry which is preliminary data.</text>
</comment>
<proteinExistence type="predicted"/>
<name>A0ACC0U281_9AGAM</name>
<protein>
    <submittedName>
        <fullName evidence="1">Uncharacterized protein</fullName>
    </submittedName>
</protein>
<reference evidence="1" key="1">
    <citation type="submission" date="2021-03" db="EMBL/GenBank/DDBJ databases">
        <title>Evolutionary priming and transition to the ectomycorrhizal habit in an iconic lineage of mushroom-forming fungi: is preadaptation a requirement?</title>
        <authorList>
            <consortium name="DOE Joint Genome Institute"/>
            <person name="Looney B.P."/>
            <person name="Miyauchi S."/>
            <person name="Morin E."/>
            <person name="Drula E."/>
            <person name="Courty P.E."/>
            <person name="Chicoki N."/>
            <person name="Fauchery L."/>
            <person name="Kohler A."/>
            <person name="Kuo A."/>
            <person name="LaButti K."/>
            <person name="Pangilinan J."/>
            <person name="Lipzen A."/>
            <person name="Riley R."/>
            <person name="Andreopoulos W."/>
            <person name="He G."/>
            <person name="Johnson J."/>
            <person name="Barry K.W."/>
            <person name="Grigoriev I.V."/>
            <person name="Nagy L."/>
            <person name="Hibbett D."/>
            <person name="Henrissat B."/>
            <person name="Matheny P.B."/>
            <person name="Labbe J."/>
            <person name="Martin A.F."/>
        </authorList>
    </citation>
    <scope>NUCLEOTIDE SEQUENCE</scope>
    <source>
        <strain evidence="1">BPL698</strain>
    </source>
</reference>
<evidence type="ECO:0000313" key="1">
    <source>
        <dbReference type="EMBL" id="KAI9456211.1"/>
    </source>
</evidence>
<keyword evidence="2" id="KW-1185">Reference proteome</keyword>